<dbReference type="Proteomes" id="UP000799324">
    <property type="component" value="Unassembled WGS sequence"/>
</dbReference>
<dbReference type="AlphaFoldDB" id="A0A6A6SSI0"/>
<feature type="compositionally biased region" description="Acidic residues" evidence="1">
    <location>
        <begin position="655"/>
        <end position="683"/>
    </location>
</feature>
<evidence type="ECO:0000256" key="1">
    <source>
        <dbReference type="SAM" id="MobiDB-lite"/>
    </source>
</evidence>
<protein>
    <recommendedName>
        <fullName evidence="4">F-box domain-containing protein</fullName>
    </recommendedName>
</protein>
<accession>A0A6A6SSI0</accession>
<proteinExistence type="predicted"/>
<feature type="compositionally biased region" description="Acidic residues" evidence="1">
    <location>
        <begin position="537"/>
        <end position="581"/>
    </location>
</feature>
<dbReference type="EMBL" id="MU004453">
    <property type="protein sequence ID" value="KAF2650502.1"/>
    <property type="molecule type" value="Genomic_DNA"/>
</dbReference>
<evidence type="ECO:0008006" key="4">
    <source>
        <dbReference type="Google" id="ProtNLM"/>
    </source>
</evidence>
<dbReference type="InterPro" id="IPR032675">
    <property type="entry name" value="LRR_dom_sf"/>
</dbReference>
<organism evidence="2 3">
    <name type="scientific">Lophiostoma macrostomum CBS 122681</name>
    <dbReference type="NCBI Taxonomy" id="1314788"/>
    <lineage>
        <taxon>Eukaryota</taxon>
        <taxon>Fungi</taxon>
        <taxon>Dikarya</taxon>
        <taxon>Ascomycota</taxon>
        <taxon>Pezizomycotina</taxon>
        <taxon>Dothideomycetes</taxon>
        <taxon>Pleosporomycetidae</taxon>
        <taxon>Pleosporales</taxon>
        <taxon>Lophiostomataceae</taxon>
        <taxon>Lophiostoma</taxon>
    </lineage>
</organism>
<dbReference type="Gene3D" id="3.80.10.10">
    <property type="entry name" value="Ribonuclease Inhibitor"/>
    <property type="match status" value="1"/>
</dbReference>
<keyword evidence="3" id="KW-1185">Reference proteome</keyword>
<gene>
    <name evidence="2" type="ORF">K491DRAFT_771004</name>
</gene>
<dbReference type="SUPFAM" id="SSF52058">
    <property type="entry name" value="L domain-like"/>
    <property type="match status" value="1"/>
</dbReference>
<sequence>MSFIEAEPRLQPQSRFLSLPAELIFATIEHLSNDRRTLCALARTCRLVHSYCEAHIYRTIELRETSDLEAICTAFASRPSRVAAVHKLGILYKHQKRRFGRSTNERTLFNECVSRMTALRDWHIESPFDNFKWGEPDSVEWVEKDMETFRQCLEKASLCQGRGLQQDVGLSKLETLVIHSHGTESDYWEVTGFDSLFRHPTLRHLHVSCIRLPSDMPQLESHVASTPLSTLIFDECDLEVASLERILSTPKRLKNLTLGENVFNIKIGRLPSPKISTVPAAAVKALMPVAHSLETLVHIDPMFLTHADPTRPPAIRIEGEGMRNFFNLKSIDCDPCSFLHQGIIASRVQAPPNLESLRVRYYHRHYQNEHNLFDELPDINSYAQLPSLKLLEYIQPAITPRSAFYASQMADSICEENRLRERHAYAYRLWKRGVQMKVYAEMHRKYTLIPPYLHTEPRPELLLLYDSDAVGFYRDPSDPTIAFEDWLDESEISEEQKEVPETDQLGAKHLVQLRNEVRRAIRRYIGGVRIRDHSDEMSDDFDSDSDSNDESIDSSELDTDSDEDVDIEIDEDEDEDDMDDDDLDLDLAEEGLEIDAEFLEYLLGEAEDELGDVYEDADEFLASGMTIDELLDPDMGLDAEHQHEGNVGGGSAEATDAEDYVDAESEMDEDDMSGVEDTTTDLD</sequence>
<dbReference type="OrthoDB" id="2522477at2759"/>
<feature type="region of interest" description="Disordered" evidence="1">
    <location>
        <begin position="534"/>
        <end position="581"/>
    </location>
</feature>
<reference evidence="2" key="1">
    <citation type="journal article" date="2020" name="Stud. Mycol.">
        <title>101 Dothideomycetes genomes: a test case for predicting lifestyles and emergence of pathogens.</title>
        <authorList>
            <person name="Haridas S."/>
            <person name="Albert R."/>
            <person name="Binder M."/>
            <person name="Bloem J."/>
            <person name="Labutti K."/>
            <person name="Salamov A."/>
            <person name="Andreopoulos B."/>
            <person name="Baker S."/>
            <person name="Barry K."/>
            <person name="Bills G."/>
            <person name="Bluhm B."/>
            <person name="Cannon C."/>
            <person name="Castanera R."/>
            <person name="Culley D."/>
            <person name="Daum C."/>
            <person name="Ezra D."/>
            <person name="Gonzalez J."/>
            <person name="Henrissat B."/>
            <person name="Kuo A."/>
            <person name="Liang C."/>
            <person name="Lipzen A."/>
            <person name="Lutzoni F."/>
            <person name="Magnuson J."/>
            <person name="Mondo S."/>
            <person name="Nolan M."/>
            <person name="Ohm R."/>
            <person name="Pangilinan J."/>
            <person name="Park H.-J."/>
            <person name="Ramirez L."/>
            <person name="Alfaro M."/>
            <person name="Sun H."/>
            <person name="Tritt A."/>
            <person name="Yoshinaga Y."/>
            <person name="Zwiers L.-H."/>
            <person name="Turgeon B."/>
            <person name="Goodwin S."/>
            <person name="Spatafora J."/>
            <person name="Crous P."/>
            <person name="Grigoriev I."/>
        </authorList>
    </citation>
    <scope>NUCLEOTIDE SEQUENCE</scope>
    <source>
        <strain evidence="2">CBS 122681</strain>
    </source>
</reference>
<feature type="region of interest" description="Disordered" evidence="1">
    <location>
        <begin position="637"/>
        <end position="683"/>
    </location>
</feature>
<evidence type="ECO:0000313" key="2">
    <source>
        <dbReference type="EMBL" id="KAF2650502.1"/>
    </source>
</evidence>
<name>A0A6A6SSI0_9PLEO</name>
<evidence type="ECO:0000313" key="3">
    <source>
        <dbReference type="Proteomes" id="UP000799324"/>
    </source>
</evidence>